<evidence type="ECO:0000259" key="2">
    <source>
        <dbReference type="PROSITE" id="PS50943"/>
    </source>
</evidence>
<reference evidence="3 4" key="1">
    <citation type="submission" date="2020-08" db="EMBL/GenBank/DDBJ databases">
        <title>Sequencing the genomes of 1000 actinobacteria strains.</title>
        <authorList>
            <person name="Klenk H.-P."/>
        </authorList>
    </citation>
    <scope>NUCLEOTIDE SEQUENCE [LARGE SCALE GENOMIC DNA]</scope>
    <source>
        <strain evidence="3 4">DSM 45582</strain>
    </source>
</reference>
<dbReference type="RefSeq" id="WP_343071385.1">
    <property type="nucleotide sequence ID" value="NZ_JACHIV010000001.1"/>
</dbReference>
<dbReference type="AlphaFoldDB" id="A0A840NDD5"/>
<keyword evidence="4" id="KW-1185">Reference proteome</keyword>
<dbReference type="SMART" id="SM00530">
    <property type="entry name" value="HTH_XRE"/>
    <property type="match status" value="1"/>
</dbReference>
<sequence length="301" mass="34016">MSANALTVRGQELGEQLRVLRAESGFNLQSAARRIDMSPSQLSRLENGQRRAPAEVVTALLATYGVTGQRRRTALALARESDEHGWWQRDRPDFPERQRTLMSLESKAERIINYAGLLVPGLLQTSEYMRATLEETSMFSADAVEQRMATRMRRHAAVFGSRDCSLIALIDELVLHRRVATPGVLVRQLEQLVYWSTRDHISIRVLRNDRLHSGTTGPFQLIRQRCGHTVVFLEHLGSSLFVEDKQDVATYGEAVRKMLDLALPQQDSVHLIEDIARNIHSEAGNDDSRRSRTAHLAQEPS</sequence>
<evidence type="ECO:0000256" key="1">
    <source>
        <dbReference type="SAM" id="MobiDB-lite"/>
    </source>
</evidence>
<dbReference type="Proteomes" id="UP000580474">
    <property type="component" value="Unassembled WGS sequence"/>
</dbReference>
<comment type="caution">
    <text evidence="3">The sequence shown here is derived from an EMBL/GenBank/DDBJ whole genome shotgun (WGS) entry which is preliminary data.</text>
</comment>
<dbReference type="PROSITE" id="PS50943">
    <property type="entry name" value="HTH_CROC1"/>
    <property type="match status" value="1"/>
</dbReference>
<protein>
    <submittedName>
        <fullName evidence="3">Transcriptional regulator with XRE-family HTH domain</fullName>
    </submittedName>
</protein>
<proteinExistence type="predicted"/>
<dbReference type="GO" id="GO:0003677">
    <property type="term" value="F:DNA binding"/>
    <property type="evidence" value="ECO:0007669"/>
    <property type="project" value="InterPro"/>
</dbReference>
<dbReference type="Pfam" id="PF19054">
    <property type="entry name" value="DUF5753"/>
    <property type="match status" value="1"/>
</dbReference>
<dbReference type="InterPro" id="IPR001387">
    <property type="entry name" value="Cro/C1-type_HTH"/>
</dbReference>
<dbReference type="CDD" id="cd00093">
    <property type="entry name" value="HTH_XRE"/>
    <property type="match status" value="1"/>
</dbReference>
<dbReference type="Gene3D" id="1.10.260.40">
    <property type="entry name" value="lambda repressor-like DNA-binding domains"/>
    <property type="match status" value="1"/>
</dbReference>
<dbReference type="Pfam" id="PF13560">
    <property type="entry name" value="HTH_31"/>
    <property type="match status" value="1"/>
</dbReference>
<dbReference type="InterPro" id="IPR043917">
    <property type="entry name" value="DUF5753"/>
</dbReference>
<gene>
    <name evidence="3" type="ORF">BJ969_002702</name>
</gene>
<dbReference type="EMBL" id="JACHIV010000001">
    <property type="protein sequence ID" value="MBB5069614.1"/>
    <property type="molecule type" value="Genomic_DNA"/>
</dbReference>
<feature type="region of interest" description="Disordered" evidence="1">
    <location>
        <begin position="282"/>
        <end position="301"/>
    </location>
</feature>
<dbReference type="InterPro" id="IPR010982">
    <property type="entry name" value="Lambda_DNA-bd_dom_sf"/>
</dbReference>
<evidence type="ECO:0000313" key="4">
    <source>
        <dbReference type="Proteomes" id="UP000580474"/>
    </source>
</evidence>
<evidence type="ECO:0000313" key="3">
    <source>
        <dbReference type="EMBL" id="MBB5069614.1"/>
    </source>
</evidence>
<dbReference type="SUPFAM" id="SSF47413">
    <property type="entry name" value="lambda repressor-like DNA-binding domains"/>
    <property type="match status" value="1"/>
</dbReference>
<accession>A0A840NDD5</accession>
<organism evidence="3 4">
    <name type="scientific">Saccharopolyspora gloriosae</name>
    <dbReference type="NCBI Taxonomy" id="455344"/>
    <lineage>
        <taxon>Bacteria</taxon>
        <taxon>Bacillati</taxon>
        <taxon>Actinomycetota</taxon>
        <taxon>Actinomycetes</taxon>
        <taxon>Pseudonocardiales</taxon>
        <taxon>Pseudonocardiaceae</taxon>
        <taxon>Saccharopolyspora</taxon>
    </lineage>
</organism>
<name>A0A840NDD5_9PSEU</name>
<feature type="domain" description="HTH cro/C1-type" evidence="2">
    <location>
        <begin position="17"/>
        <end position="71"/>
    </location>
</feature>